<dbReference type="AlphaFoldDB" id="A0A160PD06"/>
<evidence type="ECO:0000313" key="4">
    <source>
        <dbReference type="Proteomes" id="UP000218288"/>
    </source>
</evidence>
<dbReference type="EMBL" id="AP014809">
    <property type="protein sequence ID" value="BAU90324.1"/>
    <property type="molecule type" value="Genomic_DNA"/>
</dbReference>
<keyword evidence="3" id="KW-0808">Transferase</keyword>
<dbReference type="InterPro" id="IPR050194">
    <property type="entry name" value="Glycosyltransferase_grp1"/>
</dbReference>
<organism evidence="3 4">
    <name type="scientific">Methylorubrum populi</name>
    <dbReference type="NCBI Taxonomy" id="223967"/>
    <lineage>
        <taxon>Bacteria</taxon>
        <taxon>Pseudomonadati</taxon>
        <taxon>Pseudomonadota</taxon>
        <taxon>Alphaproteobacteria</taxon>
        <taxon>Hyphomicrobiales</taxon>
        <taxon>Methylobacteriaceae</taxon>
        <taxon>Methylorubrum</taxon>
    </lineage>
</organism>
<dbReference type="GO" id="GO:0016757">
    <property type="term" value="F:glycosyltransferase activity"/>
    <property type="evidence" value="ECO:0007669"/>
    <property type="project" value="InterPro"/>
</dbReference>
<evidence type="ECO:0000259" key="2">
    <source>
        <dbReference type="Pfam" id="PF13439"/>
    </source>
</evidence>
<dbReference type="Pfam" id="PF00534">
    <property type="entry name" value="Glycos_transf_1"/>
    <property type="match status" value="1"/>
</dbReference>
<proteinExistence type="predicted"/>
<dbReference type="Pfam" id="PF13439">
    <property type="entry name" value="Glyco_transf_4"/>
    <property type="match status" value="1"/>
</dbReference>
<dbReference type="InterPro" id="IPR028098">
    <property type="entry name" value="Glyco_trans_4-like_N"/>
</dbReference>
<reference evidence="3 4" key="1">
    <citation type="journal article" date="2016" name="Genome Announc.">
        <title>Complete Genome Sequence of Methylobacterium populi P-1M, Isolated from Pink-Pigmented Household Biofilm.</title>
        <authorList>
            <person name="Morohoshi T."/>
            <person name="Ikeda T."/>
        </authorList>
    </citation>
    <scope>NUCLEOTIDE SEQUENCE [LARGE SCALE GENOMIC DNA]</scope>
    <source>
        <strain evidence="3 4">P-1M</strain>
    </source>
</reference>
<dbReference type="PANTHER" id="PTHR45947">
    <property type="entry name" value="SULFOQUINOVOSYL TRANSFERASE SQD2"/>
    <property type="match status" value="1"/>
</dbReference>
<sequence>MRIAQVAPLAEAVPPKFYGGTERVVSWITEELVRQGHDVTLFASGDSQTSAKLAACHPEGLRLLGYRDHTAGHLAMLHHVHRRAHEFDVIHFHIDLLQYPMFEDLYHKCLTTMHGRLDVPDFMPVYNTFTGMPLVSISDNQREPMPESSNWLATIHHGLPKENCPYYPDAKGGYLAFLGRISPEKRPDRAIEMAIRSGIPLKIAAKVDKADQEYWDETIEPMIHHPLVEYIGEINEEQKKDFLGNALALAFPIDWPEPFGLVMIEAMSAGTPVIAFGNGSVPEVIKDGVSGFIVNSMDEAVEACRRVKDLPRAGVRAHFEGRFTAEVMVRKYVSAYEQLLAGQGNVIKMPAAGAFSPQYGELNGSAHGPIHVAAMPA</sequence>
<dbReference type="RefSeq" id="WP_096484679.1">
    <property type="nucleotide sequence ID" value="NZ_AP014809.1"/>
</dbReference>
<name>A0A160PD06_9HYPH</name>
<dbReference type="OrthoDB" id="9801573at2"/>
<evidence type="ECO:0000259" key="1">
    <source>
        <dbReference type="Pfam" id="PF00534"/>
    </source>
</evidence>
<protein>
    <submittedName>
        <fullName evidence="3">Glycosyl transferase</fullName>
    </submittedName>
</protein>
<gene>
    <name evidence="3" type="ORF">MPPM_1719</name>
</gene>
<dbReference type="Gene3D" id="3.40.50.2000">
    <property type="entry name" value="Glycogen Phosphorylase B"/>
    <property type="match status" value="2"/>
</dbReference>
<feature type="domain" description="Glycosyltransferase subfamily 4-like N-terminal" evidence="2">
    <location>
        <begin position="18"/>
        <end position="117"/>
    </location>
</feature>
<dbReference type="Proteomes" id="UP000218288">
    <property type="component" value="Chromosome"/>
</dbReference>
<dbReference type="SUPFAM" id="SSF53756">
    <property type="entry name" value="UDP-Glycosyltransferase/glycogen phosphorylase"/>
    <property type="match status" value="1"/>
</dbReference>
<evidence type="ECO:0000313" key="3">
    <source>
        <dbReference type="EMBL" id="BAU90324.1"/>
    </source>
</evidence>
<feature type="domain" description="Glycosyl transferase family 1" evidence="1">
    <location>
        <begin position="173"/>
        <end position="307"/>
    </location>
</feature>
<accession>A0A160PD06</accession>
<dbReference type="PANTHER" id="PTHR45947:SF3">
    <property type="entry name" value="SULFOQUINOVOSYL TRANSFERASE SQD2"/>
    <property type="match status" value="1"/>
</dbReference>
<dbReference type="InterPro" id="IPR001296">
    <property type="entry name" value="Glyco_trans_1"/>
</dbReference>
<dbReference type="CDD" id="cd03802">
    <property type="entry name" value="GT4_AviGT4-like"/>
    <property type="match status" value="1"/>
</dbReference>